<protein>
    <recommendedName>
        <fullName evidence="3">Lipoprotein</fullName>
    </recommendedName>
</protein>
<dbReference type="EMBL" id="CP001649">
    <property type="protein sequence ID" value="ACS81209.1"/>
    <property type="molecule type" value="Genomic_DNA"/>
</dbReference>
<organism evidence="1 2">
    <name type="scientific">Maridesulfovibrio salexigens (strain ATCC 14822 / DSM 2638 / NCIMB 8403 / VKM B-1763)</name>
    <name type="common">Desulfovibrio salexigens</name>
    <dbReference type="NCBI Taxonomy" id="526222"/>
    <lineage>
        <taxon>Bacteria</taxon>
        <taxon>Pseudomonadati</taxon>
        <taxon>Thermodesulfobacteriota</taxon>
        <taxon>Desulfovibrionia</taxon>
        <taxon>Desulfovibrionales</taxon>
        <taxon>Desulfovibrionaceae</taxon>
        <taxon>Maridesulfovibrio</taxon>
    </lineage>
</organism>
<dbReference type="KEGG" id="dsa:Desal_3158"/>
<gene>
    <name evidence="1" type="ordered locus">Desal_3158</name>
</gene>
<evidence type="ECO:0008006" key="3">
    <source>
        <dbReference type="Google" id="ProtNLM"/>
    </source>
</evidence>
<name>C6C1N4_MARSD</name>
<dbReference type="OrthoDB" id="9894350at2"/>
<keyword evidence="2" id="KW-1185">Reference proteome</keyword>
<accession>C6C1N4</accession>
<evidence type="ECO:0000313" key="2">
    <source>
        <dbReference type="Proteomes" id="UP000002601"/>
    </source>
</evidence>
<dbReference type="RefSeq" id="WP_015853025.1">
    <property type="nucleotide sequence ID" value="NC_012881.1"/>
</dbReference>
<proteinExistence type="predicted"/>
<dbReference type="Proteomes" id="UP000002601">
    <property type="component" value="Chromosome"/>
</dbReference>
<evidence type="ECO:0000313" key="1">
    <source>
        <dbReference type="EMBL" id="ACS81209.1"/>
    </source>
</evidence>
<reference evidence="1 2" key="1">
    <citation type="submission" date="2009-06" db="EMBL/GenBank/DDBJ databases">
        <title>Complete sequence of Desulfovibrio salexigens DSM 2638.</title>
        <authorList>
            <consortium name="US DOE Joint Genome Institute"/>
            <person name="Lucas S."/>
            <person name="Copeland A."/>
            <person name="Lapidus A."/>
            <person name="Glavina del Rio T."/>
            <person name="Tice H."/>
            <person name="Bruce D."/>
            <person name="Goodwin L."/>
            <person name="Pitluck S."/>
            <person name="Munk A.C."/>
            <person name="Brettin T."/>
            <person name="Detter J.C."/>
            <person name="Han C."/>
            <person name="Tapia R."/>
            <person name="Larimer F."/>
            <person name="Land M."/>
            <person name="Hauser L."/>
            <person name="Kyrpides N."/>
            <person name="Anderson I."/>
            <person name="Wall J.D."/>
            <person name="Arkin A.P."/>
            <person name="Dehal P."/>
            <person name="Chivian D."/>
            <person name="Giles B."/>
            <person name="Hazen T.C."/>
        </authorList>
    </citation>
    <scope>NUCLEOTIDE SEQUENCE [LARGE SCALE GENOMIC DNA]</scope>
    <source>
        <strain evidence="2">ATCC 14822 / DSM 2638 / NCIMB 8403 / VKM B-1763</strain>
    </source>
</reference>
<dbReference type="PROSITE" id="PS51257">
    <property type="entry name" value="PROKAR_LIPOPROTEIN"/>
    <property type="match status" value="1"/>
</dbReference>
<dbReference type="STRING" id="526222.Desal_3158"/>
<dbReference type="HOGENOM" id="CLU_2914882_0_0_7"/>
<dbReference type="AlphaFoldDB" id="C6C1N4"/>
<sequence length="61" mass="6776">MFFRSLRLLFMIAGMVGLLFISTGCSVIAYSDFEPENPYDDLPKSSVPEVMGLNLLSSDHC</sequence>